<dbReference type="OrthoDB" id="10036721at2759"/>
<dbReference type="SUPFAM" id="SSF48208">
    <property type="entry name" value="Six-hairpin glycosidases"/>
    <property type="match status" value="1"/>
</dbReference>
<name>A0A4V4HCS6_DENBC</name>
<dbReference type="EMBL" id="ML179606">
    <property type="protein sequence ID" value="THU84315.1"/>
    <property type="molecule type" value="Genomic_DNA"/>
</dbReference>
<keyword evidence="3" id="KW-0378">Hydrolase</keyword>
<dbReference type="Pfam" id="PF17389">
    <property type="entry name" value="Bac_rhamnosid6H"/>
    <property type="match status" value="1"/>
</dbReference>
<organism evidence="3 4">
    <name type="scientific">Dendrothele bispora (strain CBS 962.96)</name>
    <dbReference type="NCBI Taxonomy" id="1314807"/>
    <lineage>
        <taxon>Eukaryota</taxon>
        <taxon>Fungi</taxon>
        <taxon>Dikarya</taxon>
        <taxon>Basidiomycota</taxon>
        <taxon>Agaricomycotina</taxon>
        <taxon>Agaricomycetes</taxon>
        <taxon>Agaricomycetidae</taxon>
        <taxon>Agaricales</taxon>
        <taxon>Agaricales incertae sedis</taxon>
        <taxon>Dendrothele</taxon>
    </lineage>
</organism>
<dbReference type="Gene3D" id="2.60.420.10">
    <property type="entry name" value="Maltose phosphorylase, domain 3"/>
    <property type="match status" value="1"/>
</dbReference>
<dbReference type="Proteomes" id="UP000297245">
    <property type="component" value="Unassembled WGS sequence"/>
</dbReference>
<dbReference type="InterPro" id="IPR012341">
    <property type="entry name" value="6hp_glycosidase-like_sf"/>
</dbReference>
<gene>
    <name evidence="3" type="ORF">K435DRAFT_733290</name>
</gene>
<dbReference type="AlphaFoldDB" id="A0A4V4HCS6"/>
<keyword evidence="3" id="KW-0326">Glycosidase</keyword>
<reference evidence="3 4" key="1">
    <citation type="journal article" date="2019" name="Nat. Ecol. Evol.">
        <title>Megaphylogeny resolves global patterns of mushroom evolution.</title>
        <authorList>
            <person name="Varga T."/>
            <person name="Krizsan K."/>
            <person name="Foldi C."/>
            <person name="Dima B."/>
            <person name="Sanchez-Garcia M."/>
            <person name="Sanchez-Ramirez S."/>
            <person name="Szollosi G.J."/>
            <person name="Szarkandi J.G."/>
            <person name="Papp V."/>
            <person name="Albert L."/>
            <person name="Andreopoulos W."/>
            <person name="Angelini C."/>
            <person name="Antonin V."/>
            <person name="Barry K.W."/>
            <person name="Bougher N.L."/>
            <person name="Buchanan P."/>
            <person name="Buyck B."/>
            <person name="Bense V."/>
            <person name="Catcheside P."/>
            <person name="Chovatia M."/>
            <person name="Cooper J."/>
            <person name="Damon W."/>
            <person name="Desjardin D."/>
            <person name="Finy P."/>
            <person name="Geml J."/>
            <person name="Haridas S."/>
            <person name="Hughes K."/>
            <person name="Justo A."/>
            <person name="Karasinski D."/>
            <person name="Kautmanova I."/>
            <person name="Kiss B."/>
            <person name="Kocsube S."/>
            <person name="Kotiranta H."/>
            <person name="LaButti K.M."/>
            <person name="Lechner B.E."/>
            <person name="Liimatainen K."/>
            <person name="Lipzen A."/>
            <person name="Lukacs Z."/>
            <person name="Mihaltcheva S."/>
            <person name="Morgado L.N."/>
            <person name="Niskanen T."/>
            <person name="Noordeloos M.E."/>
            <person name="Ohm R.A."/>
            <person name="Ortiz-Santana B."/>
            <person name="Ovrebo C."/>
            <person name="Racz N."/>
            <person name="Riley R."/>
            <person name="Savchenko A."/>
            <person name="Shiryaev A."/>
            <person name="Soop K."/>
            <person name="Spirin V."/>
            <person name="Szebenyi C."/>
            <person name="Tomsovsky M."/>
            <person name="Tulloss R.E."/>
            <person name="Uehling J."/>
            <person name="Grigoriev I.V."/>
            <person name="Vagvolgyi C."/>
            <person name="Papp T."/>
            <person name="Martin F.M."/>
            <person name="Miettinen O."/>
            <person name="Hibbett D.S."/>
            <person name="Nagy L.G."/>
        </authorList>
    </citation>
    <scope>NUCLEOTIDE SEQUENCE [LARGE SCALE GENOMIC DNA]</scope>
    <source>
        <strain evidence="3 4">CBS 962.96</strain>
    </source>
</reference>
<keyword evidence="1" id="KW-0732">Signal</keyword>
<feature type="chain" id="PRO_5020468396" evidence="1">
    <location>
        <begin position="18"/>
        <end position="673"/>
    </location>
</feature>
<evidence type="ECO:0000256" key="1">
    <source>
        <dbReference type="SAM" id="SignalP"/>
    </source>
</evidence>
<feature type="signal peptide" evidence="1">
    <location>
        <begin position="1"/>
        <end position="17"/>
    </location>
</feature>
<feature type="non-terminal residue" evidence="3">
    <location>
        <position position="673"/>
    </location>
</feature>
<proteinExistence type="predicted"/>
<dbReference type="InterPro" id="IPR035396">
    <property type="entry name" value="Bac_rhamnosid6H"/>
</dbReference>
<dbReference type="PANTHER" id="PTHR34987">
    <property type="entry name" value="C, PUTATIVE (AFU_ORTHOLOGUE AFUA_3G02880)-RELATED"/>
    <property type="match status" value="1"/>
</dbReference>
<accession>A0A4V4HCS6</accession>
<dbReference type="GO" id="GO:0016798">
    <property type="term" value="F:hydrolase activity, acting on glycosyl bonds"/>
    <property type="evidence" value="ECO:0007669"/>
    <property type="project" value="UniProtKB-KW"/>
</dbReference>
<protein>
    <submittedName>
        <fullName evidence="3">Six-hairpin glycosidase</fullName>
    </submittedName>
</protein>
<feature type="domain" description="Alpha-L-rhamnosidase six-hairpin glycosidase" evidence="2">
    <location>
        <begin position="249"/>
        <end position="467"/>
    </location>
</feature>
<keyword evidence="4" id="KW-1185">Reference proteome</keyword>
<dbReference type="InterPro" id="IPR008928">
    <property type="entry name" value="6-hairpin_glycosidase_sf"/>
</dbReference>
<dbReference type="PANTHER" id="PTHR34987:SF6">
    <property type="entry name" value="ALPHA-L-RHAMNOSIDASE SIX-HAIRPIN GLYCOSIDASE DOMAIN-CONTAINING PROTEIN"/>
    <property type="match status" value="1"/>
</dbReference>
<dbReference type="GO" id="GO:0005975">
    <property type="term" value="P:carbohydrate metabolic process"/>
    <property type="evidence" value="ECO:0007669"/>
    <property type="project" value="InterPro"/>
</dbReference>
<evidence type="ECO:0000259" key="2">
    <source>
        <dbReference type="Pfam" id="PF17389"/>
    </source>
</evidence>
<evidence type="ECO:0000313" key="3">
    <source>
        <dbReference type="EMBL" id="THU84315.1"/>
    </source>
</evidence>
<sequence length="673" mass="72169">MILLAALLFSVPVFVVGRAPAGPWDDFNYAPKTRVVVPASVRNVEGDVDNAGGLLLDDGSDGAEFTSSGSWVTLDFGKEVGGLVSLTFDSITPGSSSISLSFSESPEFIRPDASDDSSFPDATTTYDGVLRVPSEAISEGLWTQDSDSLRAGFRFLTIVSNSDDPLKISNVSCEISFMPHVDDMTAYTGYFYAKDPGFEGDEDFLTKLWYAGAYTVQTNTVPVNTGRMVPFAPRGTWANNATLGVAGPIIVDGAKRDRAVWPGDMGIAVPTQFVSTLDLLPTKNALSTMFSHINPTTGALPESGPPLSQLGSDTYHMWTLIGTHNYYLYSGDIEWIEEIWGNYTKAVAFLEGKVGSVGLMNVTGLRDWARQGGGGINAEGNAILYKTLLTATDLANAMNETSLASAWTRNATNLKSRFNDVFWMEDVGMYRDNSSTTLAPQDANSFAILFNVTETMEQKQRVSDGLMNSWNDLGPLPPELPDTISPFISGFELQAHFEAGNDNRALDLLHRTWGYMLYTNLSVQSTLLEGFTANGSLAYRANVGYNHDPAYTSHAHGWSSGPTSALTIYVLGLSVTAVQGSEWLLSPHVGSGGMTAAEGGFETALGWFGANWTLGDNGSQSVAIEVTTPEGTSGMFVVPAMFDEGAKVMVDGEDVVVQNSQVGLSGGHHLVVV</sequence>
<evidence type="ECO:0000313" key="4">
    <source>
        <dbReference type="Proteomes" id="UP000297245"/>
    </source>
</evidence>
<dbReference type="Gene3D" id="1.50.10.10">
    <property type="match status" value="1"/>
</dbReference>